<name>A0A8K1CPJ3_PYTOL</name>
<dbReference type="InterPro" id="IPR029063">
    <property type="entry name" value="SAM-dependent_MTases_sf"/>
</dbReference>
<comment type="catalytic activity">
    <reaction evidence="6">
        <text>N,N-dimethylethanolamine phosphate + S-adenosyl-L-methionine = phosphocholine + S-adenosyl-L-homocysteine + H(+)</text>
        <dbReference type="Rhea" id="RHEA:25325"/>
        <dbReference type="ChEBI" id="CHEBI:15378"/>
        <dbReference type="ChEBI" id="CHEBI:57856"/>
        <dbReference type="ChEBI" id="CHEBI:58641"/>
        <dbReference type="ChEBI" id="CHEBI:59789"/>
        <dbReference type="ChEBI" id="CHEBI:295975"/>
        <dbReference type="EC" id="2.1.1.103"/>
    </reaction>
    <physiologicalReaction direction="left-to-right" evidence="6">
        <dbReference type="Rhea" id="RHEA:25326"/>
    </physiologicalReaction>
</comment>
<dbReference type="Gene3D" id="3.40.50.150">
    <property type="entry name" value="Vaccinia Virus protein VP39"/>
    <property type="match status" value="2"/>
</dbReference>
<evidence type="ECO:0000256" key="2">
    <source>
        <dbReference type="ARBA" id="ARBA00005189"/>
    </source>
</evidence>
<sequence>MESQAAQEIAALVAPLDGKDVLEITLEDAQAVTEAAASAVAGAKSITRVVWSMECEDAAFADVHDRFDLVLFSRVLTFATEQQAKWLARKVLHWLRPEGVVTCRESCLQAPFPIPSTSARTPSYREPSFYIGLLGTTVADDQMRGFAYLDFVHCKSLDVYRKAAAHTHGELVFTYKKVDQPAEEEEINTRGRSASQEIDTFQNFLDNQQYSNASITRYEKIFGSGYVSTGGQVTTTEFVARLDLKPGQRVLDVGCGIGGGDFYMANTFGVSVHGIDLSTNMVTRAIEQFSTQHVPRDGNDVQFEICDATTTAFAPGTFDAIYSRDTILHIEDKRALFTKFFQWLKPGGKVLFSDYCCGDDKPPSDRFKAYVKKRGYVLFSPRQYGQLLEDVGFTSVVAEDRTDQFVAVLQDELARTYEQKTAFIQDTSEADFNDIVQGWEAKLTRCADGDQKWGLFLATKP</sequence>
<keyword evidence="9" id="KW-1185">Reference proteome</keyword>
<reference evidence="8" key="1">
    <citation type="submission" date="2019-03" db="EMBL/GenBank/DDBJ databases">
        <title>Long read genome sequence of the mycoparasitic Pythium oligandrum ATCC 38472 isolated from sugarbeet rhizosphere.</title>
        <authorList>
            <person name="Gaulin E."/>
        </authorList>
    </citation>
    <scope>NUCLEOTIDE SEQUENCE</scope>
    <source>
        <strain evidence="8">ATCC 38472_TT</strain>
    </source>
</reference>
<dbReference type="PANTHER" id="PTHR44307:SF2">
    <property type="entry name" value="PHOSPHOETHANOLAMINE METHYLTRANSFERASE ISOFORM X1"/>
    <property type="match status" value="1"/>
</dbReference>
<comment type="pathway">
    <text evidence="2">Lipid metabolism.</text>
</comment>
<evidence type="ECO:0000256" key="4">
    <source>
        <dbReference type="ARBA" id="ARBA00022679"/>
    </source>
</evidence>
<dbReference type="EC" id="2.1.1.103" evidence="5"/>
<keyword evidence="4" id="KW-0808">Transferase</keyword>
<comment type="caution">
    <text evidence="8">The sequence shown here is derived from an EMBL/GenBank/DDBJ whole genome shotgun (WGS) entry which is preliminary data.</text>
</comment>
<evidence type="ECO:0000256" key="7">
    <source>
        <dbReference type="ARBA" id="ARBA00047841"/>
    </source>
</evidence>
<keyword evidence="3" id="KW-0489">Methyltransferase</keyword>
<protein>
    <recommendedName>
        <fullName evidence="5">phosphoethanolamine N-methyltransferase</fullName>
        <ecNumber evidence="5">2.1.1.103</ecNumber>
    </recommendedName>
</protein>
<dbReference type="EMBL" id="SPLM01000007">
    <property type="protein sequence ID" value="TMW66663.1"/>
    <property type="molecule type" value="Genomic_DNA"/>
</dbReference>
<evidence type="ECO:0000313" key="9">
    <source>
        <dbReference type="Proteomes" id="UP000794436"/>
    </source>
</evidence>
<comment type="pathway">
    <text evidence="1">Phospholipid metabolism; phosphatidylcholine biosynthesis.</text>
</comment>
<evidence type="ECO:0000256" key="6">
    <source>
        <dbReference type="ARBA" id="ARBA00047619"/>
    </source>
</evidence>
<gene>
    <name evidence="8" type="ORF">Poli38472_013975</name>
</gene>
<proteinExistence type="predicted"/>
<dbReference type="Proteomes" id="UP000794436">
    <property type="component" value="Unassembled WGS sequence"/>
</dbReference>
<dbReference type="GO" id="GO:0000234">
    <property type="term" value="F:phosphoethanolamine N-methyltransferase activity"/>
    <property type="evidence" value="ECO:0007669"/>
    <property type="project" value="UniProtKB-EC"/>
</dbReference>
<dbReference type="AlphaFoldDB" id="A0A8K1CPJ3"/>
<dbReference type="CDD" id="cd02440">
    <property type="entry name" value="AdoMet_MTases"/>
    <property type="match status" value="1"/>
</dbReference>
<dbReference type="OrthoDB" id="540004at2759"/>
<evidence type="ECO:0000256" key="5">
    <source>
        <dbReference type="ARBA" id="ARBA00035674"/>
    </source>
</evidence>
<organism evidence="8 9">
    <name type="scientific">Pythium oligandrum</name>
    <name type="common">Mycoparasitic fungus</name>
    <dbReference type="NCBI Taxonomy" id="41045"/>
    <lineage>
        <taxon>Eukaryota</taxon>
        <taxon>Sar</taxon>
        <taxon>Stramenopiles</taxon>
        <taxon>Oomycota</taxon>
        <taxon>Peronosporomycetes</taxon>
        <taxon>Pythiales</taxon>
        <taxon>Pythiaceae</taxon>
        <taxon>Pythium</taxon>
    </lineage>
</organism>
<comment type="catalytic activity">
    <reaction evidence="7">
        <text>N-methylethanolamine phosphate + S-adenosyl-L-methionine = N,N-dimethylethanolamine phosphate + S-adenosyl-L-homocysteine + H(+)</text>
        <dbReference type="Rhea" id="RHEA:25321"/>
        <dbReference type="ChEBI" id="CHEBI:15378"/>
        <dbReference type="ChEBI" id="CHEBI:57781"/>
        <dbReference type="ChEBI" id="CHEBI:57856"/>
        <dbReference type="ChEBI" id="CHEBI:58641"/>
        <dbReference type="ChEBI" id="CHEBI:59789"/>
        <dbReference type="EC" id="2.1.1.103"/>
    </reaction>
    <physiologicalReaction direction="left-to-right" evidence="7">
        <dbReference type="Rhea" id="RHEA:25322"/>
    </physiologicalReaction>
</comment>
<evidence type="ECO:0000256" key="1">
    <source>
        <dbReference type="ARBA" id="ARBA00004969"/>
    </source>
</evidence>
<dbReference type="PANTHER" id="PTHR44307">
    <property type="entry name" value="PHOSPHOETHANOLAMINE METHYLTRANSFERASE"/>
    <property type="match status" value="1"/>
</dbReference>
<evidence type="ECO:0000256" key="3">
    <source>
        <dbReference type="ARBA" id="ARBA00022603"/>
    </source>
</evidence>
<accession>A0A8K1CPJ3</accession>
<dbReference type="SUPFAM" id="SSF53335">
    <property type="entry name" value="S-adenosyl-L-methionine-dependent methyltransferases"/>
    <property type="match status" value="2"/>
</dbReference>
<dbReference type="Pfam" id="PF13489">
    <property type="entry name" value="Methyltransf_23"/>
    <property type="match status" value="1"/>
</dbReference>
<dbReference type="GO" id="GO:0032259">
    <property type="term" value="P:methylation"/>
    <property type="evidence" value="ECO:0007669"/>
    <property type="project" value="UniProtKB-KW"/>
</dbReference>
<evidence type="ECO:0000313" key="8">
    <source>
        <dbReference type="EMBL" id="TMW66663.1"/>
    </source>
</evidence>